<feature type="transmembrane region" description="Helical" evidence="7">
    <location>
        <begin position="100"/>
        <end position="120"/>
    </location>
</feature>
<feature type="transmembrane region" description="Helical" evidence="7">
    <location>
        <begin position="280"/>
        <end position="297"/>
    </location>
</feature>
<keyword evidence="9" id="KW-1185">Reference proteome</keyword>
<dbReference type="Gramene" id="Vigun03g080400.1.v1.2">
    <property type="protein sequence ID" value="Vigun03g080400.1.v1.2"/>
    <property type="gene ID" value="Vigun03g080400.v1.2"/>
</dbReference>
<evidence type="ECO:0000256" key="3">
    <source>
        <dbReference type="ARBA" id="ARBA00022692"/>
    </source>
</evidence>
<evidence type="ECO:0000313" key="9">
    <source>
        <dbReference type="Proteomes" id="UP000501690"/>
    </source>
</evidence>
<feature type="transmembrane region" description="Helical" evidence="7">
    <location>
        <begin position="169"/>
        <end position="187"/>
    </location>
</feature>
<evidence type="ECO:0000256" key="2">
    <source>
        <dbReference type="ARBA" id="ARBA00009780"/>
    </source>
</evidence>
<feature type="transmembrane region" description="Helical" evidence="7">
    <location>
        <begin position="58"/>
        <end position="80"/>
    </location>
</feature>
<organism evidence="8 9">
    <name type="scientific">Vigna unguiculata</name>
    <name type="common">Cowpea</name>
    <dbReference type="NCBI Taxonomy" id="3917"/>
    <lineage>
        <taxon>Eukaryota</taxon>
        <taxon>Viridiplantae</taxon>
        <taxon>Streptophyta</taxon>
        <taxon>Embryophyta</taxon>
        <taxon>Tracheophyta</taxon>
        <taxon>Spermatophyta</taxon>
        <taxon>Magnoliopsida</taxon>
        <taxon>eudicotyledons</taxon>
        <taxon>Gunneridae</taxon>
        <taxon>Pentapetalae</taxon>
        <taxon>rosids</taxon>
        <taxon>fabids</taxon>
        <taxon>Fabales</taxon>
        <taxon>Fabaceae</taxon>
        <taxon>Papilionoideae</taxon>
        <taxon>50 kb inversion clade</taxon>
        <taxon>NPAAA clade</taxon>
        <taxon>indigoferoid/millettioid clade</taxon>
        <taxon>Phaseoleae</taxon>
        <taxon>Vigna</taxon>
    </lineage>
</organism>
<keyword evidence="4" id="KW-0378">Hydrolase</keyword>
<evidence type="ECO:0000256" key="1">
    <source>
        <dbReference type="ARBA" id="ARBA00004141"/>
    </source>
</evidence>
<dbReference type="InterPro" id="IPR008901">
    <property type="entry name" value="ACER"/>
</dbReference>
<keyword evidence="5 7" id="KW-1133">Transmembrane helix</keyword>
<evidence type="ECO:0000256" key="5">
    <source>
        <dbReference type="ARBA" id="ARBA00022989"/>
    </source>
</evidence>
<proteinExistence type="inferred from homology"/>
<dbReference type="AlphaFoldDB" id="A0A4D6L823"/>
<feature type="transmembrane region" description="Helical" evidence="7">
    <location>
        <begin position="194"/>
        <end position="212"/>
    </location>
</feature>
<sequence>MGEFYILQLLRIAPPSTVKPPTATVHRHRHLQGSSYMIMPSLTLYFTKFHELKKMRKYSVQTLLLAFASFLLLFFLSPSIPQPQRYHHFADNRNFFGIPNALNVISNFPFMVIGLIGLVLCHRRSYFNISLEGELWGWKCFYAGVTSVAFGSSYYHLHPDNASLLWDRIPMTIAFASLMATLIIERIDPKKGTHAIVPLIMIGIISNVYWRFFGDIRLYILAQSAACIAIPLMATLLPPMYTHSPYWLWASGFYLLAMLQETTDRVIYALTFHTVSGHTLKHLSAAMVPVILTLMLAKRSVYSGKLLHAKSA</sequence>
<dbReference type="EMBL" id="CP039346">
    <property type="protein sequence ID" value="QCD84653.1"/>
    <property type="molecule type" value="Genomic_DNA"/>
</dbReference>
<evidence type="ECO:0000256" key="7">
    <source>
        <dbReference type="SAM" id="Phobius"/>
    </source>
</evidence>
<comment type="subcellular location">
    <subcellularLocation>
        <location evidence="1">Membrane</location>
        <topology evidence="1">Multi-pass membrane protein</topology>
    </subcellularLocation>
</comment>
<name>A0A4D6L823_VIGUN</name>
<dbReference type="OrthoDB" id="5562961at2759"/>
<dbReference type="GO" id="GO:0016020">
    <property type="term" value="C:membrane"/>
    <property type="evidence" value="ECO:0007669"/>
    <property type="project" value="UniProtKB-SubCell"/>
</dbReference>
<dbReference type="PANTHER" id="PTHR34368:SF7">
    <property type="entry name" value="ALKALINE PHYTOCERAMIDASE (APHC)"/>
    <property type="match status" value="1"/>
</dbReference>
<feature type="transmembrane region" description="Helical" evidence="7">
    <location>
        <begin position="218"/>
        <end position="237"/>
    </location>
</feature>
<keyword evidence="3 7" id="KW-0812">Transmembrane</keyword>
<evidence type="ECO:0000256" key="4">
    <source>
        <dbReference type="ARBA" id="ARBA00022801"/>
    </source>
</evidence>
<reference evidence="8 9" key="1">
    <citation type="submission" date="2019-04" db="EMBL/GenBank/DDBJ databases">
        <title>An improved genome assembly and genetic linkage map for asparagus bean, Vigna unguiculata ssp. sesquipedialis.</title>
        <authorList>
            <person name="Xia Q."/>
            <person name="Zhang R."/>
            <person name="Dong Y."/>
        </authorList>
    </citation>
    <scope>NUCLEOTIDE SEQUENCE [LARGE SCALE GENOMIC DNA]</scope>
    <source>
        <tissue evidence="8">Leaf</tissue>
    </source>
</reference>
<accession>A0A4D6L823</accession>
<evidence type="ECO:0000313" key="8">
    <source>
        <dbReference type="EMBL" id="QCD84653.1"/>
    </source>
</evidence>
<keyword evidence="6 7" id="KW-0472">Membrane</keyword>
<evidence type="ECO:0000256" key="6">
    <source>
        <dbReference type="ARBA" id="ARBA00023136"/>
    </source>
</evidence>
<dbReference type="Pfam" id="PF05875">
    <property type="entry name" value="Ceramidase"/>
    <property type="match status" value="1"/>
</dbReference>
<dbReference type="GO" id="GO:0006672">
    <property type="term" value="P:ceramide metabolic process"/>
    <property type="evidence" value="ECO:0007669"/>
    <property type="project" value="InterPro"/>
</dbReference>
<feature type="transmembrane region" description="Helical" evidence="7">
    <location>
        <begin position="140"/>
        <end position="157"/>
    </location>
</feature>
<dbReference type="Proteomes" id="UP000501690">
    <property type="component" value="Linkage Group LG2"/>
</dbReference>
<gene>
    <name evidence="8" type="ORF">DEO72_LG2g5008</name>
</gene>
<dbReference type="PANTHER" id="PTHR34368">
    <property type="entry name" value="OS01G0962200 PROTEIN"/>
    <property type="match status" value="1"/>
</dbReference>
<protein>
    <submittedName>
        <fullName evidence="8">Ceramidase</fullName>
    </submittedName>
</protein>
<dbReference type="GO" id="GO:0016811">
    <property type="term" value="F:hydrolase activity, acting on carbon-nitrogen (but not peptide) bonds, in linear amides"/>
    <property type="evidence" value="ECO:0007669"/>
    <property type="project" value="InterPro"/>
</dbReference>
<comment type="similarity">
    <text evidence="2">Belongs to the alkaline ceramidase family.</text>
</comment>